<evidence type="ECO:0000313" key="2">
    <source>
        <dbReference type="Proteomes" id="UP000234681"/>
    </source>
</evidence>
<protein>
    <submittedName>
        <fullName evidence="1">RCG24556</fullName>
    </submittedName>
</protein>
<proteinExistence type="predicted"/>
<evidence type="ECO:0000313" key="1">
    <source>
        <dbReference type="EMBL" id="EDM08403.1"/>
    </source>
</evidence>
<gene>
    <name evidence="1" type="ORF">rCG_24556</name>
</gene>
<dbReference type="Proteomes" id="UP000234681">
    <property type="component" value="Chromosome 1"/>
</dbReference>
<sequence>MWIGDRWASAKIPAPCVLEKRLSHVHVVNNSIRD</sequence>
<dbReference type="EMBL" id="CH473980">
    <property type="protein sequence ID" value="EDM08403.1"/>
    <property type="molecule type" value="Genomic_DNA"/>
</dbReference>
<accession>A6JBM6</accession>
<name>A6JBM6_RAT</name>
<dbReference type="AlphaFoldDB" id="A6JBM6"/>
<reference evidence="2" key="1">
    <citation type="submission" date="2005-09" db="EMBL/GenBank/DDBJ databases">
        <authorList>
            <person name="Mural R.J."/>
            <person name="Li P.W."/>
            <person name="Adams M.D."/>
            <person name="Amanatides P.G."/>
            <person name="Baden-Tillson H."/>
            <person name="Barnstead M."/>
            <person name="Chin S.H."/>
            <person name="Dew I."/>
            <person name="Evans C.A."/>
            <person name="Ferriera S."/>
            <person name="Flanigan M."/>
            <person name="Fosler C."/>
            <person name="Glodek A."/>
            <person name="Gu Z."/>
            <person name="Holt R.A."/>
            <person name="Jennings D."/>
            <person name="Kraft C.L."/>
            <person name="Lu F."/>
            <person name="Nguyen T."/>
            <person name="Nusskern D.R."/>
            <person name="Pfannkoch C.M."/>
            <person name="Sitter C."/>
            <person name="Sutton G.G."/>
            <person name="Venter J.C."/>
            <person name="Wang Z."/>
            <person name="Woodage T."/>
            <person name="Zheng X.H."/>
            <person name="Zhong F."/>
        </authorList>
    </citation>
    <scope>NUCLEOTIDE SEQUENCE [LARGE SCALE GENOMIC DNA]</scope>
    <source>
        <strain>BN</strain>
        <strain evidence="2">Sprague-Dawley</strain>
    </source>
</reference>
<organism evidence="1 2">
    <name type="scientific">Rattus norvegicus</name>
    <name type="common">Rat</name>
    <dbReference type="NCBI Taxonomy" id="10116"/>
    <lineage>
        <taxon>Eukaryota</taxon>
        <taxon>Metazoa</taxon>
        <taxon>Chordata</taxon>
        <taxon>Craniata</taxon>
        <taxon>Vertebrata</taxon>
        <taxon>Euteleostomi</taxon>
        <taxon>Mammalia</taxon>
        <taxon>Eutheria</taxon>
        <taxon>Euarchontoglires</taxon>
        <taxon>Glires</taxon>
        <taxon>Rodentia</taxon>
        <taxon>Myomorpha</taxon>
        <taxon>Muroidea</taxon>
        <taxon>Muridae</taxon>
        <taxon>Murinae</taxon>
        <taxon>Rattus</taxon>
    </lineage>
</organism>